<feature type="transmembrane region" description="Helical" evidence="7">
    <location>
        <begin position="71"/>
        <end position="95"/>
    </location>
</feature>
<evidence type="ECO:0000313" key="8">
    <source>
        <dbReference type="EMBL" id="SDD17030.1"/>
    </source>
</evidence>
<dbReference type="GO" id="GO:0005886">
    <property type="term" value="C:plasma membrane"/>
    <property type="evidence" value="ECO:0007669"/>
    <property type="project" value="UniProtKB-SubCell"/>
</dbReference>
<keyword evidence="6 7" id="KW-0472">Membrane</keyword>
<dbReference type="STRING" id="530584.SAMN05421630_106230"/>
<reference evidence="8 9" key="1">
    <citation type="submission" date="2016-10" db="EMBL/GenBank/DDBJ databases">
        <authorList>
            <person name="de Groot N.N."/>
        </authorList>
    </citation>
    <scope>NUCLEOTIDE SEQUENCE [LARGE SCALE GENOMIC DNA]</scope>
    <source>
        <strain evidence="8 9">CGMCC 4.5506</strain>
    </source>
</reference>
<evidence type="ECO:0000256" key="3">
    <source>
        <dbReference type="ARBA" id="ARBA00022475"/>
    </source>
</evidence>
<name>A0A1G6SJC1_9PSEU</name>
<dbReference type="InterPro" id="IPR032818">
    <property type="entry name" value="DedA-like"/>
</dbReference>
<gene>
    <name evidence="8" type="ORF">SAMN05421630_106230</name>
</gene>
<evidence type="ECO:0000256" key="6">
    <source>
        <dbReference type="ARBA" id="ARBA00023136"/>
    </source>
</evidence>
<comment type="similarity">
    <text evidence="2 7">Belongs to the DedA family.</text>
</comment>
<sequence length="230" mass="24833">MTRTLPNVSVVHAEAAGMGLDWLATAGPLLVWAIVLSFVFVECALIVGLFLPGDSLLFAAGVVLAQHAAEGHAWGLSVAALLIAIVGNQVGYYIGRQTGTRFIARRGGKVLNQANLERARAFLNRKGFLAIVAARWIPWVRTLAPLIAGAARMDSRRFALATALGAVLWVPTLVLLGYYAAGLLDALPWLKTVFVWGSVAFFVVGTAFGFWRYRQEMKRPVDDGTEPVQA</sequence>
<evidence type="ECO:0000313" key="9">
    <source>
        <dbReference type="Proteomes" id="UP000199494"/>
    </source>
</evidence>
<feature type="transmembrane region" description="Helical" evidence="7">
    <location>
        <begin position="29"/>
        <end position="51"/>
    </location>
</feature>
<feature type="transmembrane region" description="Helical" evidence="7">
    <location>
        <begin position="158"/>
        <end position="181"/>
    </location>
</feature>
<evidence type="ECO:0000256" key="2">
    <source>
        <dbReference type="ARBA" id="ARBA00010792"/>
    </source>
</evidence>
<evidence type="ECO:0000256" key="1">
    <source>
        <dbReference type="ARBA" id="ARBA00004651"/>
    </source>
</evidence>
<evidence type="ECO:0000256" key="4">
    <source>
        <dbReference type="ARBA" id="ARBA00022692"/>
    </source>
</evidence>
<evidence type="ECO:0000256" key="5">
    <source>
        <dbReference type="ARBA" id="ARBA00022989"/>
    </source>
</evidence>
<accession>A0A1G6SJC1</accession>
<dbReference type="Proteomes" id="UP000199494">
    <property type="component" value="Unassembled WGS sequence"/>
</dbReference>
<organism evidence="8 9">
    <name type="scientific">Prauserella marina</name>
    <dbReference type="NCBI Taxonomy" id="530584"/>
    <lineage>
        <taxon>Bacteria</taxon>
        <taxon>Bacillati</taxon>
        <taxon>Actinomycetota</taxon>
        <taxon>Actinomycetes</taxon>
        <taxon>Pseudonocardiales</taxon>
        <taxon>Pseudonocardiaceae</taxon>
        <taxon>Prauserella</taxon>
    </lineage>
</organism>
<dbReference type="Pfam" id="PF09335">
    <property type="entry name" value="VTT_dom"/>
    <property type="match status" value="1"/>
</dbReference>
<keyword evidence="5 7" id="KW-1133">Transmembrane helix</keyword>
<keyword evidence="3 7" id="KW-1003">Cell membrane</keyword>
<keyword evidence="4 7" id="KW-0812">Transmembrane</keyword>
<dbReference type="EMBL" id="FMZE01000006">
    <property type="protein sequence ID" value="SDD17030.1"/>
    <property type="molecule type" value="Genomic_DNA"/>
</dbReference>
<protein>
    <submittedName>
        <fullName evidence="8">Membrane-associated protein</fullName>
    </submittedName>
</protein>
<dbReference type="AlphaFoldDB" id="A0A1G6SJC1"/>
<dbReference type="InterPro" id="IPR032816">
    <property type="entry name" value="VTT_dom"/>
</dbReference>
<comment type="subcellular location">
    <subcellularLocation>
        <location evidence="1 7">Cell membrane</location>
        <topology evidence="1 7">Multi-pass membrane protein</topology>
    </subcellularLocation>
</comment>
<dbReference type="PANTHER" id="PTHR30353:SF15">
    <property type="entry name" value="INNER MEMBRANE PROTEIN YABI"/>
    <property type="match status" value="1"/>
</dbReference>
<proteinExistence type="inferred from homology"/>
<keyword evidence="9" id="KW-1185">Reference proteome</keyword>
<dbReference type="PANTHER" id="PTHR30353">
    <property type="entry name" value="INNER MEMBRANE PROTEIN DEDA-RELATED"/>
    <property type="match status" value="1"/>
</dbReference>
<evidence type="ECO:0000256" key="7">
    <source>
        <dbReference type="RuleBase" id="RU367016"/>
    </source>
</evidence>
<feature type="transmembrane region" description="Helical" evidence="7">
    <location>
        <begin position="193"/>
        <end position="211"/>
    </location>
</feature>